<proteinExistence type="predicted"/>
<dbReference type="EMBL" id="LGGO01000023">
    <property type="protein sequence ID" value="KUK77553.1"/>
    <property type="molecule type" value="Genomic_DNA"/>
</dbReference>
<evidence type="ECO:0000313" key="2">
    <source>
        <dbReference type="Proteomes" id="UP000053904"/>
    </source>
</evidence>
<comment type="caution">
    <text evidence="1">The sequence shown here is derived from an EMBL/GenBank/DDBJ whole genome shotgun (WGS) entry which is preliminary data.</text>
</comment>
<evidence type="ECO:0000313" key="1">
    <source>
        <dbReference type="EMBL" id="KUK77553.1"/>
    </source>
</evidence>
<organism evidence="1 2">
    <name type="scientific">candidate division WS6 bacterium 34_10</name>
    <dbReference type="NCBI Taxonomy" id="1641389"/>
    <lineage>
        <taxon>Bacteria</taxon>
        <taxon>Candidatus Dojkabacteria</taxon>
    </lineage>
</organism>
<dbReference type="Proteomes" id="UP000053904">
    <property type="component" value="Unassembled WGS sequence"/>
</dbReference>
<name>A0A101HIN7_9BACT</name>
<sequence length="140" mass="16460">MNAIIRMFGHLLTINEVKTQVFIEYLTTGTIFVKNEIKDVKDREHPTSEALPSWTYAYSFFEQDYVEIEKQRVYLGKRKNVSKLFYPQARLLTDEQLKKEFPDKAEQLIRNMKSAKADKVIYCKGGNFLLYDPENDVILP</sequence>
<accession>A0A101HIN7</accession>
<gene>
    <name evidence="1" type="ORF">XD93_0258</name>
</gene>
<protein>
    <submittedName>
        <fullName evidence="1">Uncharacterized protein</fullName>
    </submittedName>
</protein>
<dbReference type="AlphaFoldDB" id="A0A101HIN7"/>
<reference evidence="2" key="1">
    <citation type="journal article" date="2015" name="MBio">
        <title>Genome-Resolved Metagenomic Analysis Reveals Roles for Candidate Phyla and Other Microbial Community Members in Biogeochemical Transformations in Oil Reservoirs.</title>
        <authorList>
            <person name="Hu P."/>
            <person name="Tom L."/>
            <person name="Singh A."/>
            <person name="Thomas B.C."/>
            <person name="Baker B.J."/>
            <person name="Piceno Y.M."/>
            <person name="Andersen G.L."/>
            <person name="Banfield J.F."/>
        </authorList>
    </citation>
    <scope>NUCLEOTIDE SEQUENCE [LARGE SCALE GENOMIC DNA]</scope>
</reference>